<keyword evidence="10" id="KW-1185">Reference proteome</keyword>
<evidence type="ECO:0000256" key="1">
    <source>
        <dbReference type="ARBA" id="ARBA00004370"/>
    </source>
</evidence>
<dbReference type="Proteomes" id="UP000182015">
    <property type="component" value="Unassembled WGS sequence"/>
</dbReference>
<dbReference type="GO" id="GO:0006605">
    <property type="term" value="P:protein targeting"/>
    <property type="evidence" value="ECO:0007669"/>
    <property type="project" value="InterPro"/>
</dbReference>
<evidence type="ECO:0000256" key="6">
    <source>
        <dbReference type="ARBA" id="ARBA00023010"/>
    </source>
</evidence>
<sequence>MGFISGIFRLLKDTTWPNRKQRWKDFIAVLEYTAFFTIIIFIFDQLLSKGVLNIINYFNN</sequence>
<name>A0A1L8MM54_9STRE</name>
<dbReference type="EMBL" id="LZDD01000002">
    <property type="protein sequence ID" value="OJF71833.1"/>
    <property type="molecule type" value="Genomic_DNA"/>
</dbReference>
<gene>
    <name evidence="9" type="ORF">A9Q68_07560</name>
</gene>
<dbReference type="InterPro" id="IPR005807">
    <property type="entry name" value="SecE_bac"/>
</dbReference>
<keyword evidence="5 8" id="KW-1133">Transmembrane helix</keyword>
<dbReference type="GO" id="GO:0009306">
    <property type="term" value="P:protein secretion"/>
    <property type="evidence" value="ECO:0007669"/>
    <property type="project" value="InterPro"/>
</dbReference>
<dbReference type="GO" id="GO:0008320">
    <property type="term" value="F:protein transmembrane transporter activity"/>
    <property type="evidence" value="ECO:0007669"/>
    <property type="project" value="InterPro"/>
</dbReference>
<dbReference type="Gene3D" id="1.20.5.1030">
    <property type="entry name" value="Preprotein translocase secy subunit"/>
    <property type="match status" value="1"/>
</dbReference>
<reference evidence="10" key="1">
    <citation type="submission" date="2016-06" db="EMBL/GenBank/DDBJ databases">
        <authorList>
            <person name="de Vries S.P.W."/>
            <person name="Hadjirin N.F."/>
            <person name="Lay E.M."/>
            <person name="Zadoks R.N."/>
            <person name="Peacock S.J."/>
            <person name="Parkhill J."/>
            <person name="Grant A.J."/>
            <person name="Mcdougall S."/>
            <person name="Holmes M.A."/>
        </authorList>
    </citation>
    <scope>NUCLEOTIDE SEQUENCE [LARGE SCALE GENOMIC DNA]</scope>
    <source>
        <strain evidence="10">NZ1587</strain>
    </source>
</reference>
<evidence type="ECO:0000256" key="3">
    <source>
        <dbReference type="ARBA" id="ARBA00022692"/>
    </source>
</evidence>
<comment type="caution">
    <text evidence="9">The sequence shown here is derived from an EMBL/GenBank/DDBJ whole genome shotgun (WGS) entry which is preliminary data.</text>
</comment>
<dbReference type="Pfam" id="PF00584">
    <property type="entry name" value="SecE"/>
    <property type="match status" value="1"/>
</dbReference>
<protein>
    <submittedName>
        <fullName evidence="9">Preprotein translocase subunit SecE</fullName>
    </submittedName>
</protein>
<dbReference type="GO" id="GO:0016020">
    <property type="term" value="C:membrane"/>
    <property type="evidence" value="ECO:0007669"/>
    <property type="project" value="UniProtKB-SubCell"/>
</dbReference>
<evidence type="ECO:0000256" key="5">
    <source>
        <dbReference type="ARBA" id="ARBA00022989"/>
    </source>
</evidence>
<organism evidence="9 10">
    <name type="scientific">Streptococcus bovimastitidis</name>
    <dbReference type="NCBI Taxonomy" id="1856638"/>
    <lineage>
        <taxon>Bacteria</taxon>
        <taxon>Bacillati</taxon>
        <taxon>Bacillota</taxon>
        <taxon>Bacilli</taxon>
        <taxon>Lactobacillales</taxon>
        <taxon>Streptococcaceae</taxon>
        <taxon>Streptococcus</taxon>
    </lineage>
</organism>
<evidence type="ECO:0000313" key="10">
    <source>
        <dbReference type="Proteomes" id="UP000182015"/>
    </source>
</evidence>
<evidence type="ECO:0000256" key="8">
    <source>
        <dbReference type="SAM" id="Phobius"/>
    </source>
</evidence>
<dbReference type="NCBIfam" id="TIGR00964">
    <property type="entry name" value="secE_bact"/>
    <property type="match status" value="1"/>
</dbReference>
<evidence type="ECO:0000313" key="9">
    <source>
        <dbReference type="EMBL" id="OJF71833.1"/>
    </source>
</evidence>
<keyword evidence="3 8" id="KW-0812">Transmembrane</keyword>
<evidence type="ECO:0000256" key="7">
    <source>
        <dbReference type="ARBA" id="ARBA00023136"/>
    </source>
</evidence>
<dbReference type="OrthoDB" id="9813233at2"/>
<evidence type="ECO:0000256" key="2">
    <source>
        <dbReference type="ARBA" id="ARBA00022448"/>
    </source>
</evidence>
<dbReference type="AlphaFoldDB" id="A0A1L8MM54"/>
<evidence type="ECO:0000256" key="4">
    <source>
        <dbReference type="ARBA" id="ARBA00022927"/>
    </source>
</evidence>
<proteinExistence type="predicted"/>
<dbReference type="InterPro" id="IPR001901">
    <property type="entry name" value="Translocase_SecE/Sec61-g"/>
</dbReference>
<dbReference type="RefSeq" id="WP_071794111.1">
    <property type="nucleotide sequence ID" value="NZ_LZDD01000002.1"/>
</dbReference>
<dbReference type="InterPro" id="IPR038379">
    <property type="entry name" value="SecE_sf"/>
</dbReference>
<keyword evidence="7 8" id="KW-0472">Membrane</keyword>
<accession>A0A1L8MM54</accession>
<keyword evidence="6" id="KW-0811">Translocation</keyword>
<keyword evidence="4" id="KW-0653">Protein transport</keyword>
<dbReference type="STRING" id="1856638.A9Q68_07560"/>
<feature type="transmembrane region" description="Helical" evidence="8">
    <location>
        <begin position="26"/>
        <end position="43"/>
    </location>
</feature>
<keyword evidence="2" id="KW-0813">Transport</keyword>
<dbReference type="GO" id="GO:0006886">
    <property type="term" value="P:intracellular protein transport"/>
    <property type="evidence" value="ECO:0007669"/>
    <property type="project" value="InterPro"/>
</dbReference>
<comment type="subcellular location">
    <subcellularLocation>
        <location evidence="1">Membrane</location>
    </subcellularLocation>
</comment>